<dbReference type="InterPro" id="IPR007052">
    <property type="entry name" value="CS_dom"/>
</dbReference>
<organism evidence="5">
    <name type="scientific">Alexandrium monilatum</name>
    <dbReference type="NCBI Taxonomy" id="311494"/>
    <lineage>
        <taxon>Eukaryota</taxon>
        <taxon>Sar</taxon>
        <taxon>Alveolata</taxon>
        <taxon>Dinophyceae</taxon>
        <taxon>Gonyaulacales</taxon>
        <taxon>Pyrocystaceae</taxon>
        <taxon>Alexandrium</taxon>
    </lineage>
</organism>
<evidence type="ECO:0000313" key="5">
    <source>
        <dbReference type="EMBL" id="CAE4585166.1"/>
    </source>
</evidence>
<dbReference type="Gene3D" id="1.10.287.370">
    <property type="match status" value="1"/>
</dbReference>
<dbReference type="GO" id="GO:0016272">
    <property type="term" value="C:prefoldin complex"/>
    <property type="evidence" value="ECO:0007669"/>
    <property type="project" value="InterPro"/>
</dbReference>
<dbReference type="AlphaFoldDB" id="A0A7S4V1X5"/>
<protein>
    <recommendedName>
        <fullName evidence="4">CS domain-containing protein</fullName>
    </recommendedName>
</protein>
<dbReference type="InterPro" id="IPR016655">
    <property type="entry name" value="PFD3"/>
</dbReference>
<dbReference type="SUPFAM" id="SSF49764">
    <property type="entry name" value="HSP20-like chaperones"/>
    <property type="match status" value="1"/>
</dbReference>
<dbReference type="PANTHER" id="PTHR12409">
    <property type="entry name" value="PREFOLDIN SUBUNIT 3"/>
    <property type="match status" value="1"/>
</dbReference>
<feature type="domain" description="CS" evidence="4">
    <location>
        <begin position="221"/>
        <end position="307"/>
    </location>
</feature>
<dbReference type="Pfam" id="PF04969">
    <property type="entry name" value="CS"/>
    <property type="match status" value="1"/>
</dbReference>
<gene>
    <name evidence="5" type="ORF">AMON00008_LOCUS21236</name>
</gene>
<dbReference type="InterPro" id="IPR009053">
    <property type="entry name" value="Prefoldin"/>
</dbReference>
<dbReference type="CDD" id="cd06467">
    <property type="entry name" value="p23_NUDC_like"/>
    <property type="match status" value="1"/>
</dbReference>
<comment type="similarity">
    <text evidence="1">Belongs to the prefoldin subunit alpha family.</text>
</comment>
<dbReference type="CDD" id="cd23156">
    <property type="entry name" value="Prefoldin_3"/>
    <property type="match status" value="1"/>
</dbReference>
<dbReference type="InterPro" id="IPR008978">
    <property type="entry name" value="HSP20-like_chaperone"/>
</dbReference>
<evidence type="ECO:0000256" key="2">
    <source>
        <dbReference type="ARBA" id="ARBA00023186"/>
    </source>
</evidence>
<dbReference type="PROSITE" id="PS51203">
    <property type="entry name" value="CS"/>
    <property type="match status" value="1"/>
</dbReference>
<dbReference type="GO" id="GO:0015631">
    <property type="term" value="F:tubulin binding"/>
    <property type="evidence" value="ECO:0007669"/>
    <property type="project" value="TreeGrafter"/>
</dbReference>
<evidence type="ECO:0000259" key="4">
    <source>
        <dbReference type="PROSITE" id="PS51203"/>
    </source>
</evidence>
<dbReference type="GO" id="GO:0007017">
    <property type="term" value="P:microtubule-based process"/>
    <property type="evidence" value="ECO:0007669"/>
    <property type="project" value="TreeGrafter"/>
</dbReference>
<dbReference type="PANTHER" id="PTHR12409:SF0">
    <property type="entry name" value="PREFOLDIN SUBUNIT 3"/>
    <property type="match status" value="1"/>
</dbReference>
<dbReference type="FunFam" id="1.10.287.370:FF:000001">
    <property type="entry name" value="Prefoldin subunit 3"/>
    <property type="match status" value="1"/>
</dbReference>
<dbReference type="GO" id="GO:0007021">
    <property type="term" value="P:tubulin complex assembly"/>
    <property type="evidence" value="ECO:0007669"/>
    <property type="project" value="TreeGrafter"/>
</dbReference>
<name>A0A7S4V1X5_9DINO</name>
<dbReference type="GO" id="GO:0006457">
    <property type="term" value="P:protein folding"/>
    <property type="evidence" value="ECO:0007669"/>
    <property type="project" value="InterPro"/>
</dbReference>
<feature type="compositionally biased region" description="Low complexity" evidence="3">
    <location>
        <begin position="191"/>
        <end position="220"/>
    </location>
</feature>
<dbReference type="EMBL" id="HBNR01031120">
    <property type="protein sequence ID" value="CAE4585166.1"/>
    <property type="molecule type" value="Transcribed_RNA"/>
</dbReference>
<evidence type="ECO:0000256" key="3">
    <source>
        <dbReference type="SAM" id="MobiDB-lite"/>
    </source>
</evidence>
<evidence type="ECO:0000256" key="1">
    <source>
        <dbReference type="ARBA" id="ARBA00010048"/>
    </source>
</evidence>
<dbReference type="Gene3D" id="2.60.40.790">
    <property type="match status" value="1"/>
</dbReference>
<reference evidence="5" key="1">
    <citation type="submission" date="2021-01" db="EMBL/GenBank/DDBJ databases">
        <authorList>
            <person name="Corre E."/>
            <person name="Pelletier E."/>
            <person name="Niang G."/>
            <person name="Scheremetjew M."/>
            <person name="Finn R."/>
            <person name="Kale V."/>
            <person name="Holt S."/>
            <person name="Cochrane G."/>
            <person name="Meng A."/>
            <person name="Brown T."/>
            <person name="Cohen L."/>
        </authorList>
    </citation>
    <scope>NUCLEOTIDE SEQUENCE</scope>
    <source>
        <strain evidence="5">CCMP3105</strain>
    </source>
</reference>
<sequence>MAATAEGPALFNPGEGTRGIPEAIFIENVEAICQHRKPADVVQKLQELYSKYQYMQSSLAAQRASLKAKLPDIVSALETVNHLVERKAEAAEGETAEYTYQLCENIWCKAEAPPSATVCLWLGANCMLEYTLEEAVELLRTNEANARTSLKGLDEDIAFLRDQITTTEVNIARTHNYGVKLRQKRTEEESASAQAIASPAPSVPAASREAKSSGEAAAAGAGTGAYTWKQEAEEVEVSVRMPKGGQKSDVKVTILVDSLRVEHAGTVLLEGALRHKCSPNGSTWTMTGSRVEVTLEKAAQEPWESLFAED</sequence>
<proteinExistence type="inferred from homology"/>
<dbReference type="InterPro" id="IPR004127">
    <property type="entry name" value="Prefoldin_subunit_alpha"/>
</dbReference>
<dbReference type="GO" id="GO:0005737">
    <property type="term" value="C:cytoplasm"/>
    <property type="evidence" value="ECO:0007669"/>
    <property type="project" value="TreeGrafter"/>
</dbReference>
<feature type="region of interest" description="Disordered" evidence="3">
    <location>
        <begin position="190"/>
        <end position="223"/>
    </location>
</feature>
<accession>A0A7S4V1X5</accession>
<dbReference type="Pfam" id="PF02996">
    <property type="entry name" value="Prefoldin"/>
    <property type="match status" value="1"/>
</dbReference>
<keyword evidence="2" id="KW-0143">Chaperone</keyword>
<dbReference type="SUPFAM" id="SSF46579">
    <property type="entry name" value="Prefoldin"/>
    <property type="match status" value="1"/>
</dbReference>